<keyword evidence="1" id="KW-0812">Transmembrane</keyword>
<keyword evidence="1" id="KW-1133">Transmembrane helix</keyword>
<protein>
    <submittedName>
        <fullName evidence="2">Uncharacterized protein</fullName>
    </submittedName>
</protein>
<feature type="transmembrane region" description="Helical" evidence="1">
    <location>
        <begin position="33"/>
        <end position="50"/>
    </location>
</feature>
<evidence type="ECO:0000256" key="1">
    <source>
        <dbReference type="SAM" id="Phobius"/>
    </source>
</evidence>
<name>A0A0F9VT49_9ZZZZ</name>
<proteinExistence type="predicted"/>
<feature type="transmembrane region" description="Helical" evidence="1">
    <location>
        <begin position="56"/>
        <end position="74"/>
    </location>
</feature>
<organism evidence="2">
    <name type="scientific">marine sediment metagenome</name>
    <dbReference type="NCBI Taxonomy" id="412755"/>
    <lineage>
        <taxon>unclassified sequences</taxon>
        <taxon>metagenomes</taxon>
        <taxon>ecological metagenomes</taxon>
    </lineage>
</organism>
<evidence type="ECO:0000313" key="2">
    <source>
        <dbReference type="EMBL" id="KKN68918.1"/>
    </source>
</evidence>
<keyword evidence="1" id="KW-0472">Membrane</keyword>
<dbReference type="EMBL" id="LAZR01000436">
    <property type="protein sequence ID" value="KKN68918.1"/>
    <property type="molecule type" value="Genomic_DNA"/>
</dbReference>
<comment type="caution">
    <text evidence="2">The sequence shown here is derived from an EMBL/GenBank/DDBJ whole genome shotgun (WGS) entry which is preliminary data.</text>
</comment>
<gene>
    <name evidence="2" type="ORF">LCGC14_0445750</name>
</gene>
<sequence length="122" mass="13076">MLNWDTLMMASQAMTLLAALPTVFNMRAYVPRWTSVLLVVGLAGVTTALFGLGAPLGALITSLVACAWIFVLIFRGRLHDVLLVQGDLWTEAEAKDEVAEMLEAAAIRVAEAEAEARGESDG</sequence>
<dbReference type="AlphaFoldDB" id="A0A0F9VT49"/>
<reference evidence="2" key="1">
    <citation type="journal article" date="2015" name="Nature">
        <title>Complex archaea that bridge the gap between prokaryotes and eukaryotes.</title>
        <authorList>
            <person name="Spang A."/>
            <person name="Saw J.H."/>
            <person name="Jorgensen S.L."/>
            <person name="Zaremba-Niedzwiedzka K."/>
            <person name="Martijn J."/>
            <person name="Lind A.E."/>
            <person name="van Eijk R."/>
            <person name="Schleper C."/>
            <person name="Guy L."/>
            <person name="Ettema T.J."/>
        </authorList>
    </citation>
    <scope>NUCLEOTIDE SEQUENCE</scope>
</reference>
<accession>A0A0F9VT49</accession>